<name>A0ABW1FX27_9ACTN</name>
<evidence type="ECO:0000259" key="1">
    <source>
        <dbReference type="SMART" id="SM00943"/>
    </source>
</evidence>
<dbReference type="EMBL" id="JBHSQJ010000019">
    <property type="protein sequence ID" value="MFC5906808.1"/>
    <property type="molecule type" value="Genomic_DNA"/>
</dbReference>
<protein>
    <submittedName>
        <fullName evidence="2">Bifunctional DNA primase/polymerase</fullName>
    </submittedName>
</protein>
<accession>A0ABW1FX27</accession>
<dbReference type="SMART" id="SM00943">
    <property type="entry name" value="Prim-Pol"/>
    <property type="match status" value="1"/>
</dbReference>
<proteinExistence type="predicted"/>
<evidence type="ECO:0000313" key="3">
    <source>
        <dbReference type="Proteomes" id="UP001596174"/>
    </source>
</evidence>
<feature type="domain" description="DNA primase/polymerase bifunctional N-terminal" evidence="1">
    <location>
        <begin position="26"/>
        <end position="176"/>
    </location>
</feature>
<dbReference type="InterPro" id="IPR015330">
    <property type="entry name" value="DNA_primase/pol_bifunc_N"/>
</dbReference>
<dbReference type="Proteomes" id="UP001596174">
    <property type="component" value="Unassembled WGS sequence"/>
</dbReference>
<evidence type="ECO:0000313" key="2">
    <source>
        <dbReference type="EMBL" id="MFC5906808.1"/>
    </source>
</evidence>
<sequence>MAINPILSTGPLAGRRRSSATRCRAVAEYTSLWGWTVDLDGLRLGPGSGPAEVRAAWLTRPQAQVRLLTGHGFDVLTVPEQAGCQALVRAERMGLRPGPVLAADGSAHFFVTEGTAAELPKLLYRAGWDGAELDLTGRGVGASVPVPPSPTARWLRPPTPESVLRPPEPQPLLSALAYAAHTGTRALMLSCST</sequence>
<gene>
    <name evidence="2" type="ORF">ACFP3V_06230</name>
</gene>
<dbReference type="Pfam" id="PF09250">
    <property type="entry name" value="Prim-Pol"/>
    <property type="match status" value="1"/>
</dbReference>
<dbReference type="RefSeq" id="WP_380580585.1">
    <property type="nucleotide sequence ID" value="NZ_JBHSQJ010000019.1"/>
</dbReference>
<keyword evidence="3" id="KW-1185">Reference proteome</keyword>
<comment type="caution">
    <text evidence="2">The sequence shown here is derived from an EMBL/GenBank/DDBJ whole genome shotgun (WGS) entry which is preliminary data.</text>
</comment>
<reference evidence="3" key="1">
    <citation type="journal article" date="2019" name="Int. J. Syst. Evol. Microbiol.">
        <title>The Global Catalogue of Microorganisms (GCM) 10K type strain sequencing project: providing services to taxonomists for standard genome sequencing and annotation.</title>
        <authorList>
            <consortium name="The Broad Institute Genomics Platform"/>
            <consortium name="The Broad Institute Genome Sequencing Center for Infectious Disease"/>
            <person name="Wu L."/>
            <person name="Ma J."/>
        </authorList>
    </citation>
    <scope>NUCLEOTIDE SEQUENCE [LARGE SCALE GENOMIC DNA]</scope>
    <source>
        <strain evidence="3">JCM 4816</strain>
    </source>
</reference>
<organism evidence="2 3">
    <name type="scientific">Streptacidiphilus monticola</name>
    <dbReference type="NCBI Taxonomy" id="2161674"/>
    <lineage>
        <taxon>Bacteria</taxon>
        <taxon>Bacillati</taxon>
        <taxon>Actinomycetota</taxon>
        <taxon>Actinomycetes</taxon>
        <taxon>Kitasatosporales</taxon>
        <taxon>Streptomycetaceae</taxon>
        <taxon>Streptacidiphilus</taxon>
    </lineage>
</organism>